<evidence type="ECO:0000313" key="3">
    <source>
        <dbReference type="Proteomes" id="UP000770661"/>
    </source>
</evidence>
<evidence type="ECO:0000313" key="2">
    <source>
        <dbReference type="EMBL" id="KAG0710055.1"/>
    </source>
</evidence>
<organism evidence="2 3">
    <name type="scientific">Chionoecetes opilio</name>
    <name type="common">Atlantic snow crab</name>
    <name type="synonym">Cancer opilio</name>
    <dbReference type="NCBI Taxonomy" id="41210"/>
    <lineage>
        <taxon>Eukaryota</taxon>
        <taxon>Metazoa</taxon>
        <taxon>Ecdysozoa</taxon>
        <taxon>Arthropoda</taxon>
        <taxon>Crustacea</taxon>
        <taxon>Multicrustacea</taxon>
        <taxon>Malacostraca</taxon>
        <taxon>Eumalacostraca</taxon>
        <taxon>Eucarida</taxon>
        <taxon>Decapoda</taxon>
        <taxon>Pleocyemata</taxon>
        <taxon>Brachyura</taxon>
        <taxon>Eubrachyura</taxon>
        <taxon>Majoidea</taxon>
        <taxon>Majidae</taxon>
        <taxon>Chionoecetes</taxon>
    </lineage>
</organism>
<dbReference type="AlphaFoldDB" id="A0A8J5CEF3"/>
<sequence length="107" mass="12636">MHSQSKVELMGRACGVDPLETADDRSGAYSPHRTHLRFRERTAQRCFHSGRTQEYSATMCNNKTICKSLFSVEEEEEEEEEEKEEEEEEKEEEEKEEEEEEEEEKEG</sequence>
<comment type="caution">
    <text evidence="2">The sequence shown here is derived from an EMBL/GenBank/DDBJ whole genome shotgun (WGS) entry which is preliminary data.</text>
</comment>
<reference evidence="2" key="1">
    <citation type="submission" date="2020-07" db="EMBL/GenBank/DDBJ databases">
        <title>The High-quality genome of the commercially important snow crab, Chionoecetes opilio.</title>
        <authorList>
            <person name="Jeong J.-H."/>
            <person name="Ryu S."/>
        </authorList>
    </citation>
    <scope>NUCLEOTIDE SEQUENCE</scope>
    <source>
        <strain evidence="2">MADBK_172401_WGS</strain>
        <tissue evidence="2">Digestive gland</tissue>
    </source>
</reference>
<proteinExistence type="predicted"/>
<evidence type="ECO:0000256" key="1">
    <source>
        <dbReference type="SAM" id="MobiDB-lite"/>
    </source>
</evidence>
<feature type="compositionally biased region" description="Acidic residues" evidence="1">
    <location>
        <begin position="72"/>
        <end position="107"/>
    </location>
</feature>
<accession>A0A8J5CEF3</accession>
<gene>
    <name evidence="2" type="ORF">GWK47_023584</name>
</gene>
<dbReference type="EMBL" id="JACEEZ010024573">
    <property type="protein sequence ID" value="KAG0710055.1"/>
    <property type="molecule type" value="Genomic_DNA"/>
</dbReference>
<feature type="region of interest" description="Disordered" evidence="1">
    <location>
        <begin position="71"/>
        <end position="107"/>
    </location>
</feature>
<protein>
    <submittedName>
        <fullName evidence="2">Uncharacterized protein</fullName>
    </submittedName>
</protein>
<dbReference type="Proteomes" id="UP000770661">
    <property type="component" value="Unassembled WGS sequence"/>
</dbReference>
<keyword evidence="3" id="KW-1185">Reference proteome</keyword>
<name>A0A8J5CEF3_CHIOP</name>